<dbReference type="GO" id="GO:0008270">
    <property type="term" value="F:zinc ion binding"/>
    <property type="evidence" value="ECO:0007669"/>
    <property type="project" value="InterPro"/>
</dbReference>
<gene>
    <name evidence="4" type="ORF">SAMN05216387_11025</name>
</gene>
<protein>
    <submittedName>
        <fullName evidence="4">NADPH2:quinone reductase</fullName>
    </submittedName>
</protein>
<dbReference type="GO" id="GO:0070402">
    <property type="term" value="F:NADPH binding"/>
    <property type="evidence" value="ECO:0007669"/>
    <property type="project" value="TreeGrafter"/>
</dbReference>
<dbReference type="InterPro" id="IPR013154">
    <property type="entry name" value="ADH-like_N"/>
</dbReference>
<dbReference type="InterPro" id="IPR002364">
    <property type="entry name" value="Quin_OxRdtase/zeta-crystal_CS"/>
</dbReference>
<keyword evidence="1" id="KW-0521">NADP</keyword>
<evidence type="ECO:0000256" key="1">
    <source>
        <dbReference type="ARBA" id="ARBA00022857"/>
    </source>
</evidence>
<dbReference type="Proteomes" id="UP000198620">
    <property type="component" value="Unassembled WGS sequence"/>
</dbReference>
<evidence type="ECO:0000313" key="4">
    <source>
        <dbReference type="EMBL" id="SEL39674.1"/>
    </source>
</evidence>
<evidence type="ECO:0000313" key="5">
    <source>
        <dbReference type="Proteomes" id="UP000198620"/>
    </source>
</evidence>
<dbReference type="SMART" id="SM00829">
    <property type="entry name" value="PKS_ER"/>
    <property type="match status" value="1"/>
</dbReference>
<dbReference type="PANTHER" id="PTHR48106">
    <property type="entry name" value="QUINONE OXIDOREDUCTASE PIG3-RELATED"/>
    <property type="match status" value="1"/>
</dbReference>
<dbReference type="PROSITE" id="PS01162">
    <property type="entry name" value="QOR_ZETA_CRYSTAL"/>
    <property type="match status" value="1"/>
</dbReference>
<dbReference type="InterPro" id="IPR011032">
    <property type="entry name" value="GroES-like_sf"/>
</dbReference>
<dbReference type="Pfam" id="PF13602">
    <property type="entry name" value="ADH_zinc_N_2"/>
    <property type="match status" value="1"/>
</dbReference>
<dbReference type="OrthoDB" id="9785812at2"/>
<dbReference type="STRING" id="1233.SAMN05216387_11025"/>
<reference evidence="4 5" key="1">
    <citation type="submission" date="2016-10" db="EMBL/GenBank/DDBJ databases">
        <authorList>
            <person name="de Groot N.N."/>
        </authorList>
    </citation>
    <scope>NUCLEOTIDE SEQUENCE [LARGE SCALE GENOMIC DNA]</scope>
    <source>
        <strain evidence="4 5">Nv1</strain>
    </source>
</reference>
<accession>A0A1H7PWA1</accession>
<dbReference type="Gene3D" id="3.90.180.10">
    <property type="entry name" value="Medium-chain alcohol dehydrogenases, catalytic domain"/>
    <property type="match status" value="1"/>
</dbReference>
<keyword evidence="5" id="KW-1185">Reference proteome</keyword>
<dbReference type="InterPro" id="IPR020843">
    <property type="entry name" value="ER"/>
</dbReference>
<name>A0A1H7PWA1_9PROT</name>
<dbReference type="CDD" id="cd08272">
    <property type="entry name" value="MDR6"/>
    <property type="match status" value="1"/>
</dbReference>
<feature type="domain" description="Enoyl reductase (ER)" evidence="3">
    <location>
        <begin position="10"/>
        <end position="330"/>
    </location>
</feature>
<dbReference type="EMBL" id="FOBH01000010">
    <property type="protein sequence ID" value="SEL39674.1"/>
    <property type="molecule type" value="Genomic_DNA"/>
</dbReference>
<dbReference type="AlphaFoldDB" id="A0A1H7PWA1"/>
<proteinExistence type="predicted"/>
<evidence type="ECO:0000259" key="3">
    <source>
        <dbReference type="SMART" id="SM00829"/>
    </source>
</evidence>
<dbReference type="InterPro" id="IPR036291">
    <property type="entry name" value="NAD(P)-bd_dom_sf"/>
</dbReference>
<sequence>MRAVLMNTPGDPDVLKIADVSKPGITDASDVLVKLHAAGVNPIDTKVRRLNMYYPGNLPSILGCDGAGVVEAIGSSVTRVRPGDEVFFFNNGLGGAPGTYAEYTVVREDYLALKPKNISMLEAAGIPLALITAWEGLLDRGDLQKGQSTLIHAGAGGVGHIAIQLARYFDSRVATTVSGPQKAVFVRSLGADLAINYSQQDFVEAVMDWTSGSGVQLTLDTVGGETFCKSFAATQLYGRIVTLLSAGCDSKYTNTARLRNLIIGYVQMTAPLYFGLHSRRVEQTRILERGAKLFEQGILKIHINHALPLQDAAEAHRLIETGHTTGKIILQID</sequence>
<dbReference type="SUPFAM" id="SSF50129">
    <property type="entry name" value="GroES-like"/>
    <property type="match status" value="1"/>
</dbReference>
<dbReference type="Gene3D" id="3.40.50.720">
    <property type="entry name" value="NAD(P)-binding Rossmann-like Domain"/>
    <property type="match status" value="1"/>
</dbReference>
<dbReference type="SUPFAM" id="SSF51735">
    <property type="entry name" value="NAD(P)-binding Rossmann-fold domains"/>
    <property type="match status" value="1"/>
</dbReference>
<keyword evidence="2" id="KW-0560">Oxidoreductase</keyword>
<dbReference type="Pfam" id="PF08240">
    <property type="entry name" value="ADH_N"/>
    <property type="match status" value="1"/>
</dbReference>
<dbReference type="GO" id="GO:0016651">
    <property type="term" value="F:oxidoreductase activity, acting on NAD(P)H"/>
    <property type="evidence" value="ECO:0007669"/>
    <property type="project" value="TreeGrafter"/>
</dbReference>
<dbReference type="PANTHER" id="PTHR48106:SF18">
    <property type="entry name" value="QUINONE OXIDOREDUCTASE PIG3"/>
    <property type="match status" value="1"/>
</dbReference>
<evidence type="ECO:0000256" key="2">
    <source>
        <dbReference type="ARBA" id="ARBA00023002"/>
    </source>
</evidence>
<organism evidence="4 5">
    <name type="scientific">Nitrosovibrio tenuis</name>
    <dbReference type="NCBI Taxonomy" id="1233"/>
    <lineage>
        <taxon>Bacteria</taxon>
        <taxon>Pseudomonadati</taxon>
        <taxon>Pseudomonadota</taxon>
        <taxon>Betaproteobacteria</taxon>
        <taxon>Nitrosomonadales</taxon>
        <taxon>Nitrosomonadaceae</taxon>
        <taxon>Nitrosovibrio</taxon>
    </lineage>
</organism>